<dbReference type="InterPro" id="IPR011006">
    <property type="entry name" value="CheY-like_superfamily"/>
</dbReference>
<keyword evidence="4" id="KW-1185">Reference proteome</keyword>
<dbReference type="KEGG" id="cjap:GWK36_04925"/>
<evidence type="ECO:0000313" key="4">
    <source>
        <dbReference type="Proteomes" id="UP000502699"/>
    </source>
</evidence>
<dbReference type="PROSITE" id="PS50110">
    <property type="entry name" value="RESPONSE_REGULATORY"/>
    <property type="match status" value="1"/>
</dbReference>
<dbReference type="GO" id="GO:0000160">
    <property type="term" value="P:phosphorelay signal transduction system"/>
    <property type="evidence" value="ECO:0007669"/>
    <property type="project" value="InterPro"/>
</dbReference>
<evidence type="ECO:0000313" key="3">
    <source>
        <dbReference type="EMBL" id="QIK39119.1"/>
    </source>
</evidence>
<feature type="modified residue" description="4-aspartylphosphate" evidence="1">
    <location>
        <position position="44"/>
    </location>
</feature>
<dbReference type="Gene3D" id="3.40.50.2300">
    <property type="match status" value="1"/>
</dbReference>
<name>A0A6G7VGE7_9GAMM</name>
<dbReference type="AlphaFoldDB" id="A0A6G7VGE7"/>
<gene>
    <name evidence="3" type="ORF">GWK36_04925</name>
</gene>
<organism evidence="3 4">
    <name type="scientific">Caldichromatium japonicum</name>
    <dbReference type="NCBI Taxonomy" id="2699430"/>
    <lineage>
        <taxon>Bacteria</taxon>
        <taxon>Pseudomonadati</taxon>
        <taxon>Pseudomonadota</taxon>
        <taxon>Gammaproteobacteria</taxon>
        <taxon>Chromatiales</taxon>
        <taxon>Chromatiaceae</taxon>
        <taxon>Caldichromatium</taxon>
    </lineage>
</organism>
<accession>A0A6G7VGE7</accession>
<proteinExistence type="predicted"/>
<protein>
    <submittedName>
        <fullName evidence="3">Response regulator</fullName>
    </submittedName>
</protein>
<dbReference type="EMBL" id="CP048029">
    <property type="protein sequence ID" value="QIK39119.1"/>
    <property type="molecule type" value="Genomic_DNA"/>
</dbReference>
<keyword evidence="1" id="KW-0597">Phosphoprotein</keyword>
<reference evidence="4" key="1">
    <citation type="submission" date="2020-01" db="EMBL/GenBank/DDBJ databases">
        <title>Caldichromatium gen. nov., sp. nov., a thermophilic purple sulfur bacterium member of the family Chromatiaceae isolated from Nakabusa hot spring, Japan.</title>
        <authorList>
            <person name="Saini M.K."/>
            <person name="Hanada S."/>
            <person name="Tank M."/>
        </authorList>
    </citation>
    <scope>NUCLEOTIDE SEQUENCE [LARGE SCALE GENOMIC DNA]</scope>
    <source>
        <strain evidence="4">No.7</strain>
    </source>
</reference>
<dbReference type="Pfam" id="PF00072">
    <property type="entry name" value="Response_reg"/>
    <property type="match status" value="1"/>
</dbReference>
<evidence type="ECO:0000256" key="1">
    <source>
        <dbReference type="PROSITE-ProRule" id="PRU00169"/>
    </source>
</evidence>
<dbReference type="SUPFAM" id="SSF52172">
    <property type="entry name" value="CheY-like"/>
    <property type="match status" value="1"/>
</dbReference>
<evidence type="ECO:0000259" key="2">
    <source>
        <dbReference type="PROSITE" id="PS50110"/>
    </source>
</evidence>
<dbReference type="InterPro" id="IPR001789">
    <property type="entry name" value="Sig_transdc_resp-reg_receiver"/>
</dbReference>
<feature type="domain" description="Response regulatory" evidence="2">
    <location>
        <begin position="1"/>
        <end position="64"/>
    </location>
</feature>
<dbReference type="Proteomes" id="UP000502699">
    <property type="component" value="Chromosome"/>
</dbReference>
<sequence length="64" mass="7055">MGGHAQADRRRRARALITLIAEASSGREALEHLAQHPVDLLICDWNMPGMTGPRCCRPYAPMQG</sequence>